<reference evidence="1" key="1">
    <citation type="submission" date="2019-08" db="EMBL/GenBank/DDBJ databases">
        <authorList>
            <person name="Kucharzyk K."/>
            <person name="Murdoch R.W."/>
            <person name="Higgins S."/>
            <person name="Loffler F."/>
        </authorList>
    </citation>
    <scope>NUCLEOTIDE SEQUENCE</scope>
</reference>
<organism evidence="1">
    <name type="scientific">bioreactor metagenome</name>
    <dbReference type="NCBI Taxonomy" id="1076179"/>
    <lineage>
        <taxon>unclassified sequences</taxon>
        <taxon>metagenomes</taxon>
        <taxon>ecological metagenomes</taxon>
    </lineage>
</organism>
<dbReference type="AlphaFoldDB" id="A0A645AK06"/>
<name>A0A645AK06_9ZZZZ</name>
<dbReference type="EMBL" id="VSSQ01014391">
    <property type="protein sequence ID" value="MPM53552.1"/>
    <property type="molecule type" value="Genomic_DNA"/>
</dbReference>
<proteinExistence type="predicted"/>
<accession>A0A645AK06</accession>
<protein>
    <submittedName>
        <fullName evidence="1">Uncharacterized protein</fullName>
    </submittedName>
</protein>
<comment type="caution">
    <text evidence="1">The sequence shown here is derived from an EMBL/GenBank/DDBJ whole genome shotgun (WGS) entry which is preliminary data.</text>
</comment>
<sequence>MHAGHRQPARLGVEGNFALAHIRVRNGNVSVNIAYQLAGVYGEFAQRQSAVCAGQKRRAAAFERGNFRCDIAFYIRGQRTAADVPTERRESAVGAG</sequence>
<evidence type="ECO:0000313" key="1">
    <source>
        <dbReference type="EMBL" id="MPM53552.1"/>
    </source>
</evidence>
<gene>
    <name evidence="1" type="ORF">SDC9_100320</name>
</gene>